<dbReference type="EMBL" id="JACEIK010001216">
    <property type="protein sequence ID" value="MCD7467286.1"/>
    <property type="molecule type" value="Genomic_DNA"/>
</dbReference>
<dbReference type="Proteomes" id="UP000823775">
    <property type="component" value="Unassembled WGS sequence"/>
</dbReference>
<organism evidence="1 2">
    <name type="scientific">Datura stramonium</name>
    <name type="common">Jimsonweed</name>
    <name type="synonym">Common thornapple</name>
    <dbReference type="NCBI Taxonomy" id="4076"/>
    <lineage>
        <taxon>Eukaryota</taxon>
        <taxon>Viridiplantae</taxon>
        <taxon>Streptophyta</taxon>
        <taxon>Embryophyta</taxon>
        <taxon>Tracheophyta</taxon>
        <taxon>Spermatophyta</taxon>
        <taxon>Magnoliopsida</taxon>
        <taxon>eudicotyledons</taxon>
        <taxon>Gunneridae</taxon>
        <taxon>Pentapetalae</taxon>
        <taxon>asterids</taxon>
        <taxon>lamiids</taxon>
        <taxon>Solanales</taxon>
        <taxon>Solanaceae</taxon>
        <taxon>Solanoideae</taxon>
        <taxon>Datureae</taxon>
        <taxon>Datura</taxon>
    </lineage>
</organism>
<proteinExistence type="predicted"/>
<evidence type="ECO:0000313" key="2">
    <source>
        <dbReference type="Proteomes" id="UP000823775"/>
    </source>
</evidence>
<comment type="caution">
    <text evidence="1">The sequence shown here is derived from an EMBL/GenBank/DDBJ whole genome shotgun (WGS) entry which is preliminary data.</text>
</comment>
<protein>
    <submittedName>
        <fullName evidence="1">Uncharacterized protein</fullName>
    </submittedName>
</protein>
<evidence type="ECO:0000313" key="1">
    <source>
        <dbReference type="EMBL" id="MCD7467286.1"/>
    </source>
</evidence>
<accession>A0ABS8T8L1</accession>
<reference evidence="1 2" key="1">
    <citation type="journal article" date="2021" name="BMC Genomics">
        <title>Datura genome reveals duplications of psychoactive alkaloid biosynthetic genes and high mutation rate following tissue culture.</title>
        <authorList>
            <person name="Rajewski A."/>
            <person name="Carter-House D."/>
            <person name="Stajich J."/>
            <person name="Litt A."/>
        </authorList>
    </citation>
    <scope>NUCLEOTIDE SEQUENCE [LARGE SCALE GENOMIC DNA]</scope>
    <source>
        <strain evidence="1">AR-01</strain>
    </source>
</reference>
<sequence>MIQFSLETTSLRISHYNLVRHVVSGHRCYAECPLSEEIQRTLRMNNSYLRRVVGSLILITSCRLEIHGMNLWTHSMGRCENEWPILCARRFHNSSGLEVYYSIETSNESPVVTTREKYKAHKAAAATFPFPSLKREENGPSLVVKTLLQMMQRRAIVVPEESGGTISSPVRIASESA</sequence>
<name>A0ABS8T8L1_DATST</name>
<keyword evidence="2" id="KW-1185">Reference proteome</keyword>
<gene>
    <name evidence="1" type="ORF">HAX54_004626</name>
</gene>